<dbReference type="OMA" id="QHPNRTD"/>
<dbReference type="GeneID" id="28894038"/>
<proteinExistence type="predicted"/>
<dbReference type="OrthoDB" id="340681at2759"/>
<dbReference type="EMBL" id="KV407457">
    <property type="protein sequence ID" value="KZF23189.1"/>
    <property type="molecule type" value="Genomic_DNA"/>
</dbReference>
<dbReference type="GO" id="GO:0005666">
    <property type="term" value="C:RNA polymerase III complex"/>
    <property type="evidence" value="ECO:0007669"/>
    <property type="project" value="TreeGrafter"/>
</dbReference>
<accession>A0A165H9U9</accession>
<organism evidence="2 3">
    <name type="scientific">Xylona heveae (strain CBS 132557 / TC161)</name>
    <dbReference type="NCBI Taxonomy" id="1328760"/>
    <lineage>
        <taxon>Eukaryota</taxon>
        <taxon>Fungi</taxon>
        <taxon>Dikarya</taxon>
        <taxon>Ascomycota</taxon>
        <taxon>Pezizomycotina</taxon>
        <taxon>Xylonomycetes</taxon>
        <taxon>Xylonales</taxon>
        <taxon>Xylonaceae</taxon>
        <taxon>Xylona</taxon>
    </lineage>
</organism>
<dbReference type="PANTHER" id="PTHR12069:SF0">
    <property type="entry name" value="DNA-DIRECTED RNA POLYMERASE III SUBUNIT RPC5"/>
    <property type="match status" value="1"/>
</dbReference>
<evidence type="ECO:0000313" key="3">
    <source>
        <dbReference type="Proteomes" id="UP000076632"/>
    </source>
</evidence>
<dbReference type="Pfam" id="PF04801">
    <property type="entry name" value="RPC5"/>
    <property type="match status" value="2"/>
</dbReference>
<evidence type="ECO:0008006" key="4">
    <source>
        <dbReference type="Google" id="ProtNLM"/>
    </source>
</evidence>
<dbReference type="PANTHER" id="PTHR12069">
    <property type="entry name" value="DNA-DIRECTED RNA POLYMERASES III 80 KDA POLYPEPTIDE RNA POLYMERASE III SUBUNIT 5"/>
    <property type="match status" value="1"/>
</dbReference>
<reference evidence="2 3" key="1">
    <citation type="journal article" date="2016" name="Fungal Biol.">
        <title>The genome of Xylona heveae provides a window into fungal endophytism.</title>
        <authorList>
            <person name="Gazis R."/>
            <person name="Kuo A."/>
            <person name="Riley R."/>
            <person name="LaButti K."/>
            <person name="Lipzen A."/>
            <person name="Lin J."/>
            <person name="Amirebrahimi M."/>
            <person name="Hesse C.N."/>
            <person name="Spatafora J.W."/>
            <person name="Henrissat B."/>
            <person name="Hainaut M."/>
            <person name="Grigoriev I.V."/>
            <person name="Hibbett D.S."/>
        </authorList>
    </citation>
    <scope>NUCLEOTIDE SEQUENCE [LARGE SCALE GENOMIC DNA]</scope>
    <source>
        <strain evidence="2 3">TC161</strain>
    </source>
</reference>
<evidence type="ECO:0000256" key="1">
    <source>
        <dbReference type="SAM" id="MobiDB-lite"/>
    </source>
</evidence>
<gene>
    <name evidence="2" type="ORF">L228DRAFT_106016</name>
</gene>
<evidence type="ECO:0000313" key="2">
    <source>
        <dbReference type="EMBL" id="KZF23189.1"/>
    </source>
</evidence>
<dbReference type="RefSeq" id="XP_018188744.1">
    <property type="nucleotide sequence ID" value="XM_018328901.1"/>
</dbReference>
<dbReference type="AlphaFoldDB" id="A0A165H9U9"/>
<feature type="compositionally biased region" description="Acidic residues" evidence="1">
    <location>
        <begin position="318"/>
        <end position="331"/>
    </location>
</feature>
<dbReference type="Proteomes" id="UP000076632">
    <property type="component" value="Unassembled WGS sequence"/>
</dbReference>
<feature type="region of interest" description="Disordered" evidence="1">
    <location>
        <begin position="288"/>
        <end position="331"/>
    </location>
</feature>
<keyword evidence="3" id="KW-1185">Reference proteome</keyword>
<dbReference type="InParanoid" id="A0A165H9U9"/>
<dbReference type="GO" id="GO:0042797">
    <property type="term" value="P:tRNA transcription by RNA polymerase III"/>
    <property type="evidence" value="ECO:0007669"/>
    <property type="project" value="TreeGrafter"/>
</dbReference>
<protein>
    <recommendedName>
        <fullName evidence="4">DNA-directed RNA polymerase III subunit Rpc5</fullName>
    </recommendedName>
</protein>
<name>A0A165H9U9_XYLHT</name>
<dbReference type="InterPro" id="IPR006886">
    <property type="entry name" value="RNA_pol_III_Rpc5"/>
</dbReference>
<sequence length="331" mass="37200">MNQIEDEDDPVLREYDVYIPQQTEEKLYVLQYPNRSGEAPYSEANHARPLELRLKPHVGLVELDVPLNVYDNYDKTKGIRWGEAVRKGGMDRGGSYGFAGGFSGGAVPQPARKGSKNSGLEDEINAAELQDALLADFEGAVRKGHVLSKQTLGGQIVPPKDGDPIYMIGVFRGDQLHLSKVTQIVQMRPQFHHIDAMVDNERNSARSLRESAAPRQTEVRAVQMTVKAADGDDMDMGETAKVLRAAQEENWQRLIYHDEDSQESWDKYHENLFLEDLENAPKLETDMTNDEYLDSISAPRVDPTDPDRKPQYSKLEPDSEEEADDAIQEAS</sequence>
<dbReference type="STRING" id="1328760.A0A165H9U9"/>